<dbReference type="InterPro" id="IPR002867">
    <property type="entry name" value="IBR_dom"/>
</dbReference>
<evidence type="ECO:0000259" key="10">
    <source>
        <dbReference type="PROSITE" id="PS50089"/>
    </source>
</evidence>
<dbReference type="Pfam" id="PF01485">
    <property type="entry name" value="IBR"/>
    <property type="match status" value="1"/>
</dbReference>
<feature type="domain" description="RING-type" evidence="10">
    <location>
        <begin position="787"/>
        <end position="838"/>
    </location>
</feature>
<dbReference type="Gene3D" id="3.30.40.10">
    <property type="entry name" value="Zinc/RING finger domain, C3HC4 (zinc finger)"/>
    <property type="match status" value="1"/>
</dbReference>
<name>A0A371DQ67_9APHY</name>
<keyword evidence="5 8" id="KW-0863">Zinc-finger</keyword>
<dbReference type="Proteomes" id="UP000256964">
    <property type="component" value="Unassembled WGS sequence"/>
</dbReference>
<dbReference type="InterPro" id="IPR035979">
    <property type="entry name" value="RBD_domain_sf"/>
</dbReference>
<dbReference type="GO" id="GO:0043161">
    <property type="term" value="P:proteasome-mediated ubiquitin-dependent protein catabolic process"/>
    <property type="evidence" value="ECO:0007669"/>
    <property type="project" value="TreeGrafter"/>
</dbReference>
<protein>
    <submittedName>
        <fullName evidence="13">Uncharacterized protein</fullName>
    </submittedName>
</protein>
<comment type="pathway">
    <text evidence="1">Protein modification; protein ubiquitination.</text>
</comment>
<sequence length="991" mass="108764">MHVKSEKGTITDVSAPGNAAVQGKREKSDKGKSRVKRGTDEKEIAAHSGNRKGKDKEDPMPKVTAKDVERQAATAQCGKLTDPKGKGVARPAPPRVADADKGHASQPAPTEAPRTGTKKNLSKKTGSTQSSAPIARASPPQPGPSSIKAAASDTDTETDNSDVTFYSARDAGVVTAQTSLSSVEGGSSAMIPPKGLCFDYLEGHCYRQICRYSHNVDRTLFSNTSRPNAPSLASAEGGAQLTNNDGFYRSSGRMTQDVAGRGNDPQVPPGLGLERMLPSGRDEETAEQSETVTITVHDSTKVTFNSGFGVAQVITGFESRQIILANLPPTVVPLDITTTLQSTFGEVVAVIPGESNTEGSVVYRVTFAQADAAAEAAAALHGSSLFGVRVTARVAAKKSTGIGGGTLEDGDVLFELPTPRLTAFIGYETKEQADRAIVLGDRKEIKGMLVSASRYQGIPMVGAYNVRFDGMPPDTTVKDLERFGKFESHMFARPKYSSMSGAIQGLRYKLLQLDERVTVNVLPPPYRKMFRLWAHFSDEQVAAVACENLHGFCPHFTGKQRIFAHHIKSLSYNLPPDFFDILAYDINLLRSYCVDDKGTSISVIDRRHYAGPTAPVFVKLVSRDMPALSKLKAAFDRLLRGEKVTENGHVVWDDFFASPAGIAFLANLERFHPKVRINRDPRRRTLALFGQEPQRGRAREDILARAKLLKARRQRRYPVAGDLIGVFMSEDVCKLQSELGHDNVWFDLTHKELVVRGDEDAQKVARLAVTHARQRRQRRATRADAGCPVCFGEVSHPITLSCGHRWCRACLVGYMHASVDNKTFPLKCLGDDAKCSHCIPLATAQQLLDPDEFDAIVRASFTAYVQARPDEFHYCPTPDCPQVYRKTKRNTVLQCPSCLIRICPHCDTEWHESGSCQDRDPQEDYLFEQWKGRHDVKDCPSCKVPIERMAGCNHMTCVSCKTHICWACLATFPTSQEVYDHMRAIHGGIGL</sequence>
<evidence type="ECO:0000256" key="4">
    <source>
        <dbReference type="ARBA" id="ARBA00022737"/>
    </source>
</evidence>
<dbReference type="GO" id="GO:0000151">
    <property type="term" value="C:ubiquitin ligase complex"/>
    <property type="evidence" value="ECO:0007669"/>
    <property type="project" value="TreeGrafter"/>
</dbReference>
<dbReference type="GO" id="GO:0097039">
    <property type="term" value="P:protein linear polyubiquitination"/>
    <property type="evidence" value="ECO:0007669"/>
    <property type="project" value="TreeGrafter"/>
</dbReference>
<dbReference type="PROSITE" id="PS00028">
    <property type="entry name" value="ZINC_FINGER_C2H2_1"/>
    <property type="match status" value="1"/>
</dbReference>
<keyword evidence="7 8" id="KW-0862">Zinc</keyword>
<dbReference type="GO" id="GO:0043130">
    <property type="term" value="F:ubiquitin binding"/>
    <property type="evidence" value="ECO:0007669"/>
    <property type="project" value="TreeGrafter"/>
</dbReference>
<dbReference type="PROSITE" id="PS50089">
    <property type="entry name" value="ZF_RING_2"/>
    <property type="match status" value="1"/>
</dbReference>
<dbReference type="Pfam" id="PF00097">
    <property type="entry name" value="zf-C3HC4"/>
    <property type="match status" value="1"/>
</dbReference>
<dbReference type="Pfam" id="PF22191">
    <property type="entry name" value="IBR_1"/>
    <property type="match status" value="1"/>
</dbReference>
<dbReference type="InterPro" id="IPR018957">
    <property type="entry name" value="Znf_C3HC4_RING-type"/>
</dbReference>
<dbReference type="InterPro" id="IPR000571">
    <property type="entry name" value="Znf_CCCH"/>
</dbReference>
<dbReference type="GO" id="GO:0004842">
    <property type="term" value="F:ubiquitin-protein transferase activity"/>
    <property type="evidence" value="ECO:0007669"/>
    <property type="project" value="TreeGrafter"/>
</dbReference>
<feature type="compositionally biased region" description="Basic and acidic residues" evidence="9">
    <location>
        <begin position="52"/>
        <end position="70"/>
    </location>
</feature>
<organism evidence="13 14">
    <name type="scientific">Lentinus brumalis</name>
    <dbReference type="NCBI Taxonomy" id="2498619"/>
    <lineage>
        <taxon>Eukaryota</taxon>
        <taxon>Fungi</taxon>
        <taxon>Dikarya</taxon>
        <taxon>Basidiomycota</taxon>
        <taxon>Agaricomycotina</taxon>
        <taxon>Agaricomycetes</taxon>
        <taxon>Polyporales</taxon>
        <taxon>Polyporaceae</taxon>
        <taxon>Lentinus</taxon>
    </lineage>
</organism>
<dbReference type="InterPro" id="IPR044066">
    <property type="entry name" value="TRIAD_supradom"/>
</dbReference>
<evidence type="ECO:0000256" key="8">
    <source>
        <dbReference type="PROSITE-ProRule" id="PRU00723"/>
    </source>
</evidence>
<dbReference type="InterPro" id="IPR001841">
    <property type="entry name" value="Znf_RING"/>
</dbReference>
<dbReference type="CDD" id="cd22585">
    <property type="entry name" value="Rcat_RBR_DEAH12-like"/>
    <property type="match status" value="1"/>
</dbReference>
<dbReference type="PROSITE" id="PS50103">
    <property type="entry name" value="ZF_C3H1"/>
    <property type="match status" value="1"/>
</dbReference>
<dbReference type="PROSITE" id="PS51873">
    <property type="entry name" value="TRIAD"/>
    <property type="match status" value="1"/>
</dbReference>
<dbReference type="GO" id="GO:0003676">
    <property type="term" value="F:nucleic acid binding"/>
    <property type="evidence" value="ECO:0007669"/>
    <property type="project" value="InterPro"/>
</dbReference>
<dbReference type="AlphaFoldDB" id="A0A371DQ67"/>
<feature type="region of interest" description="Disordered" evidence="9">
    <location>
        <begin position="224"/>
        <end position="290"/>
    </location>
</feature>
<evidence type="ECO:0000256" key="7">
    <source>
        <dbReference type="ARBA" id="ARBA00022833"/>
    </source>
</evidence>
<evidence type="ECO:0000256" key="2">
    <source>
        <dbReference type="ARBA" id="ARBA00022679"/>
    </source>
</evidence>
<evidence type="ECO:0000256" key="9">
    <source>
        <dbReference type="SAM" id="MobiDB-lite"/>
    </source>
</evidence>
<evidence type="ECO:0000256" key="1">
    <source>
        <dbReference type="ARBA" id="ARBA00004906"/>
    </source>
</evidence>
<dbReference type="EMBL" id="KZ857384">
    <property type="protein sequence ID" value="RDX54662.1"/>
    <property type="molecule type" value="Genomic_DNA"/>
</dbReference>
<dbReference type="InterPro" id="IPR013083">
    <property type="entry name" value="Znf_RING/FYVE/PHD"/>
</dbReference>
<dbReference type="OrthoDB" id="10009520at2759"/>
<dbReference type="PANTHER" id="PTHR22770:SF13">
    <property type="entry name" value="RING-TYPE DOMAIN-CONTAINING PROTEIN"/>
    <property type="match status" value="1"/>
</dbReference>
<feature type="compositionally biased region" description="Basic and acidic residues" evidence="9">
    <location>
        <begin position="23"/>
        <end position="45"/>
    </location>
</feature>
<evidence type="ECO:0000259" key="12">
    <source>
        <dbReference type="PROSITE" id="PS51873"/>
    </source>
</evidence>
<evidence type="ECO:0000259" key="11">
    <source>
        <dbReference type="PROSITE" id="PS50103"/>
    </source>
</evidence>
<evidence type="ECO:0000313" key="14">
    <source>
        <dbReference type="Proteomes" id="UP000256964"/>
    </source>
</evidence>
<keyword evidence="14" id="KW-1185">Reference proteome</keyword>
<feature type="compositionally biased region" description="Polar residues" evidence="9">
    <location>
        <begin position="123"/>
        <end position="132"/>
    </location>
</feature>
<accession>A0A371DQ67</accession>
<evidence type="ECO:0000313" key="13">
    <source>
        <dbReference type="EMBL" id="RDX54662.1"/>
    </source>
</evidence>
<dbReference type="GO" id="GO:0008270">
    <property type="term" value="F:zinc ion binding"/>
    <property type="evidence" value="ECO:0007669"/>
    <property type="project" value="UniProtKB-KW"/>
</dbReference>
<evidence type="ECO:0000256" key="3">
    <source>
        <dbReference type="ARBA" id="ARBA00022723"/>
    </source>
</evidence>
<feature type="zinc finger region" description="C3H1-type" evidence="8">
    <location>
        <begin position="191"/>
        <end position="217"/>
    </location>
</feature>
<dbReference type="SUPFAM" id="SSF57850">
    <property type="entry name" value="RING/U-box"/>
    <property type="match status" value="3"/>
</dbReference>
<evidence type="ECO:0000256" key="6">
    <source>
        <dbReference type="ARBA" id="ARBA00022786"/>
    </source>
</evidence>
<dbReference type="Gene3D" id="1.20.120.1750">
    <property type="match status" value="1"/>
</dbReference>
<dbReference type="PANTHER" id="PTHR22770">
    <property type="entry name" value="UBIQUITIN CONJUGATING ENZYME 7 INTERACTING PROTEIN-RELATED"/>
    <property type="match status" value="1"/>
</dbReference>
<proteinExistence type="predicted"/>
<dbReference type="SMART" id="SM00647">
    <property type="entry name" value="IBR"/>
    <property type="match status" value="2"/>
</dbReference>
<evidence type="ECO:0000256" key="5">
    <source>
        <dbReference type="ARBA" id="ARBA00022771"/>
    </source>
</evidence>
<dbReference type="SUPFAM" id="SSF54928">
    <property type="entry name" value="RNA-binding domain, RBD"/>
    <property type="match status" value="1"/>
</dbReference>
<feature type="domain" description="C3H1-type" evidence="11">
    <location>
        <begin position="191"/>
        <end position="217"/>
    </location>
</feature>
<feature type="region of interest" description="Disordered" evidence="9">
    <location>
        <begin position="1"/>
        <end position="161"/>
    </location>
</feature>
<keyword evidence="6" id="KW-0833">Ubl conjugation pathway</keyword>
<keyword evidence="4" id="KW-0677">Repeat</keyword>
<dbReference type="InterPro" id="IPR013087">
    <property type="entry name" value="Znf_C2H2_type"/>
</dbReference>
<reference evidence="13 14" key="1">
    <citation type="journal article" date="2018" name="Biotechnol. Biofuels">
        <title>Integrative visual omics of the white-rot fungus Polyporus brumalis exposes the biotechnological potential of its oxidative enzymes for delignifying raw plant biomass.</title>
        <authorList>
            <person name="Miyauchi S."/>
            <person name="Rancon A."/>
            <person name="Drula E."/>
            <person name="Hage H."/>
            <person name="Chaduli D."/>
            <person name="Favel A."/>
            <person name="Grisel S."/>
            <person name="Henrissat B."/>
            <person name="Herpoel-Gimbert I."/>
            <person name="Ruiz-Duenas F.J."/>
            <person name="Chevret D."/>
            <person name="Hainaut M."/>
            <person name="Lin J."/>
            <person name="Wang M."/>
            <person name="Pangilinan J."/>
            <person name="Lipzen A."/>
            <person name="Lesage-Meessen L."/>
            <person name="Navarro D."/>
            <person name="Riley R."/>
            <person name="Grigoriev I.V."/>
            <person name="Zhou S."/>
            <person name="Raouche S."/>
            <person name="Rosso M.N."/>
        </authorList>
    </citation>
    <scope>NUCLEOTIDE SEQUENCE [LARGE SCALE GENOMIC DNA]</scope>
    <source>
        <strain evidence="13 14">BRFM 1820</strain>
    </source>
</reference>
<keyword evidence="3 8" id="KW-0479">Metal-binding</keyword>
<dbReference type="InterPro" id="IPR051628">
    <property type="entry name" value="LUBAC_E3_Ligases"/>
</dbReference>
<gene>
    <name evidence="13" type="ORF">OH76DRAFT_987226</name>
</gene>
<dbReference type="CDD" id="cd20335">
    <property type="entry name" value="BRcat_RBR"/>
    <property type="match status" value="1"/>
</dbReference>
<feature type="domain" description="RING-type" evidence="12">
    <location>
        <begin position="783"/>
        <end position="991"/>
    </location>
</feature>
<keyword evidence="2" id="KW-0808">Transferase</keyword>
<dbReference type="STRING" id="139420.A0A371DQ67"/>